<organism evidence="3 4">
    <name type="scientific">Labedaea rhizosphaerae</name>
    <dbReference type="NCBI Taxonomy" id="598644"/>
    <lineage>
        <taxon>Bacteria</taxon>
        <taxon>Bacillati</taxon>
        <taxon>Actinomycetota</taxon>
        <taxon>Actinomycetes</taxon>
        <taxon>Pseudonocardiales</taxon>
        <taxon>Pseudonocardiaceae</taxon>
        <taxon>Labedaea</taxon>
    </lineage>
</organism>
<evidence type="ECO:0000313" key="4">
    <source>
        <dbReference type="Proteomes" id="UP000295444"/>
    </source>
</evidence>
<proteinExistence type="predicted"/>
<feature type="domain" description="Pyridoxamine 5'-phosphate oxidase N-terminal" evidence="2">
    <location>
        <begin position="10"/>
        <end position="98"/>
    </location>
</feature>
<dbReference type="SUPFAM" id="SSF50475">
    <property type="entry name" value="FMN-binding split barrel"/>
    <property type="match status" value="1"/>
</dbReference>
<dbReference type="OrthoDB" id="3693562at2"/>
<dbReference type="InterPro" id="IPR011576">
    <property type="entry name" value="Pyridox_Oxase_N"/>
</dbReference>
<dbReference type="AlphaFoldDB" id="A0A4R6SCM3"/>
<dbReference type="Gene3D" id="2.30.110.10">
    <property type="entry name" value="Electron Transport, Fmn-binding Protein, Chain A"/>
    <property type="match status" value="1"/>
</dbReference>
<evidence type="ECO:0000256" key="1">
    <source>
        <dbReference type="ARBA" id="ARBA00023002"/>
    </source>
</evidence>
<dbReference type="InterPro" id="IPR052019">
    <property type="entry name" value="F420H2_bilvrd_red/Heme_oxyg"/>
</dbReference>
<dbReference type="InterPro" id="IPR024031">
    <property type="entry name" value="MSMEG_5819/OxyR"/>
</dbReference>
<dbReference type="NCBIfam" id="TIGR04023">
    <property type="entry name" value="PPOX_MSMEG_5819"/>
    <property type="match status" value="1"/>
</dbReference>
<dbReference type="Pfam" id="PF01243">
    <property type="entry name" value="PNPOx_N"/>
    <property type="match status" value="1"/>
</dbReference>
<keyword evidence="4" id="KW-1185">Reference proteome</keyword>
<dbReference type="InterPro" id="IPR012349">
    <property type="entry name" value="Split_barrel_FMN-bd"/>
</dbReference>
<dbReference type="RefSeq" id="WP_133850867.1">
    <property type="nucleotide sequence ID" value="NZ_SNXZ01000003.1"/>
</dbReference>
<dbReference type="Proteomes" id="UP000295444">
    <property type="component" value="Unassembled WGS sequence"/>
</dbReference>
<sequence>MSTFTAKEIEYLSAQPLGRLATVGRDGAPHVVPVGFRLSPDGDAIDIGGHGFGASKKWRDMQADPRVSFVVDDLESVDPWTPRAVSITGRAELHETGGTERFGKSWDEAWIRIVPTRVGGWGVEGPAFSPEGRRSFRTVGA</sequence>
<reference evidence="3 4" key="1">
    <citation type="submission" date="2019-03" db="EMBL/GenBank/DDBJ databases">
        <title>Genomic Encyclopedia of Type Strains, Phase IV (KMG-IV): sequencing the most valuable type-strain genomes for metagenomic binning, comparative biology and taxonomic classification.</title>
        <authorList>
            <person name="Goeker M."/>
        </authorList>
    </citation>
    <scope>NUCLEOTIDE SEQUENCE [LARGE SCALE GENOMIC DNA]</scope>
    <source>
        <strain evidence="3 4">DSM 45361</strain>
    </source>
</reference>
<evidence type="ECO:0000259" key="2">
    <source>
        <dbReference type="Pfam" id="PF01243"/>
    </source>
</evidence>
<name>A0A4R6SCM3_LABRH</name>
<keyword evidence="1" id="KW-0560">Oxidoreductase</keyword>
<gene>
    <name evidence="3" type="ORF">EV186_103665</name>
</gene>
<dbReference type="GO" id="GO:0005829">
    <property type="term" value="C:cytosol"/>
    <property type="evidence" value="ECO:0007669"/>
    <property type="project" value="TreeGrafter"/>
</dbReference>
<dbReference type="GO" id="GO:0016627">
    <property type="term" value="F:oxidoreductase activity, acting on the CH-CH group of donors"/>
    <property type="evidence" value="ECO:0007669"/>
    <property type="project" value="TreeGrafter"/>
</dbReference>
<protein>
    <submittedName>
        <fullName evidence="3">Pyridoxamine 5'-phosphate oxidase family protein</fullName>
    </submittedName>
</protein>
<accession>A0A4R6SCM3</accession>
<dbReference type="PANTHER" id="PTHR35176:SF6">
    <property type="entry name" value="HEME OXYGENASE HI_0854-RELATED"/>
    <property type="match status" value="1"/>
</dbReference>
<comment type="caution">
    <text evidence="3">The sequence shown here is derived from an EMBL/GenBank/DDBJ whole genome shotgun (WGS) entry which is preliminary data.</text>
</comment>
<dbReference type="PANTHER" id="PTHR35176">
    <property type="entry name" value="HEME OXYGENASE HI_0854-RELATED"/>
    <property type="match status" value="1"/>
</dbReference>
<dbReference type="GO" id="GO:0070967">
    <property type="term" value="F:coenzyme F420 binding"/>
    <property type="evidence" value="ECO:0007669"/>
    <property type="project" value="TreeGrafter"/>
</dbReference>
<evidence type="ECO:0000313" key="3">
    <source>
        <dbReference type="EMBL" id="TDP97701.1"/>
    </source>
</evidence>
<dbReference type="EMBL" id="SNXZ01000003">
    <property type="protein sequence ID" value="TDP97701.1"/>
    <property type="molecule type" value="Genomic_DNA"/>
</dbReference>